<gene>
    <name evidence="4" type="ORF">CJ192_02535</name>
</gene>
<feature type="domain" description="Mannosyl-glycoprotein endo-beta-N-acetylglucosamidase-like" evidence="3">
    <location>
        <begin position="103"/>
        <end position="229"/>
    </location>
</feature>
<organism evidence="4 5">
    <name type="scientific">Anaerococcus hydrogenalis</name>
    <dbReference type="NCBI Taxonomy" id="33029"/>
    <lineage>
        <taxon>Bacteria</taxon>
        <taxon>Bacillati</taxon>
        <taxon>Bacillota</taxon>
        <taxon>Tissierellia</taxon>
        <taxon>Tissierellales</taxon>
        <taxon>Peptoniphilaceae</taxon>
        <taxon>Anaerococcus</taxon>
    </lineage>
</organism>
<feature type="coiled-coil region" evidence="2">
    <location>
        <begin position="58"/>
        <end position="85"/>
    </location>
</feature>
<dbReference type="InterPro" id="IPR051056">
    <property type="entry name" value="Glycosyl_Hydrolase_73"/>
</dbReference>
<evidence type="ECO:0000256" key="2">
    <source>
        <dbReference type="SAM" id="Coils"/>
    </source>
</evidence>
<dbReference type="EMBL" id="PNHP01000001">
    <property type="protein sequence ID" value="PMC82630.1"/>
    <property type="molecule type" value="Genomic_DNA"/>
</dbReference>
<sequence>MIKNKNLKISFLSLLAIILVLVLSTGLEGSSFAAKNKDKRDNLIGGVNEISNETLSLKQSRLKRFEKLEKDLEELKNNDSDKISKNSMLYLTNKTNLTAEELEYGLKNTNLQGLGKDFKKAEEKNGVNAILLMAMAKHETGNGHSYLAKEKNNLFGFNAIDQDPINSATKFKDKGESIAHVAKFLKENYLSEKGKYYNGISTKAIGKLYASDPEWSDKVDYMMIEVSKNIISEK</sequence>
<evidence type="ECO:0000256" key="1">
    <source>
        <dbReference type="ARBA" id="ARBA00022801"/>
    </source>
</evidence>
<dbReference type="PANTHER" id="PTHR33308">
    <property type="entry name" value="PEPTIDOGLYCAN HYDROLASE FLGJ"/>
    <property type="match status" value="1"/>
</dbReference>
<reference evidence="4 5" key="1">
    <citation type="submission" date="2017-09" db="EMBL/GenBank/DDBJ databases">
        <title>Bacterial strain isolated from the female urinary microbiota.</title>
        <authorList>
            <person name="Thomas-White K."/>
            <person name="Kumar N."/>
            <person name="Forster S."/>
            <person name="Putonti C."/>
            <person name="Lawley T."/>
            <person name="Wolfe A.J."/>
        </authorList>
    </citation>
    <scope>NUCLEOTIDE SEQUENCE [LARGE SCALE GENOMIC DNA]</scope>
    <source>
        <strain evidence="4 5">UMB0204</strain>
    </source>
</reference>
<keyword evidence="1" id="KW-0378">Hydrolase</keyword>
<dbReference type="GeneID" id="84578057"/>
<accession>A0A2N6UL80</accession>
<keyword evidence="2" id="KW-0175">Coiled coil</keyword>
<dbReference type="AlphaFoldDB" id="A0A2N6UL80"/>
<dbReference type="SMART" id="SM00047">
    <property type="entry name" value="LYZ2"/>
    <property type="match status" value="1"/>
</dbReference>
<comment type="caution">
    <text evidence="4">The sequence shown here is derived from an EMBL/GenBank/DDBJ whole genome shotgun (WGS) entry which is preliminary data.</text>
</comment>
<dbReference type="Gene3D" id="1.10.530.10">
    <property type="match status" value="1"/>
</dbReference>
<dbReference type="PANTHER" id="PTHR33308:SF9">
    <property type="entry name" value="PEPTIDOGLYCAN HYDROLASE FLGJ"/>
    <property type="match status" value="1"/>
</dbReference>
<proteinExistence type="predicted"/>
<evidence type="ECO:0000313" key="4">
    <source>
        <dbReference type="EMBL" id="PMC82630.1"/>
    </source>
</evidence>
<dbReference type="GO" id="GO:0004040">
    <property type="term" value="F:amidase activity"/>
    <property type="evidence" value="ECO:0007669"/>
    <property type="project" value="InterPro"/>
</dbReference>
<dbReference type="Proteomes" id="UP000235658">
    <property type="component" value="Unassembled WGS sequence"/>
</dbReference>
<dbReference type="Pfam" id="PF01832">
    <property type="entry name" value="Glucosaminidase"/>
    <property type="match status" value="1"/>
</dbReference>
<dbReference type="RefSeq" id="WP_102197649.1">
    <property type="nucleotide sequence ID" value="NZ_PNHP01000001.1"/>
</dbReference>
<dbReference type="InterPro" id="IPR002901">
    <property type="entry name" value="MGlyc_endo_b_GlcNAc-like_dom"/>
</dbReference>
<protein>
    <submittedName>
        <fullName evidence="4">Endo-beta-N-acetylglucosaminidase</fullName>
    </submittedName>
</protein>
<evidence type="ECO:0000259" key="3">
    <source>
        <dbReference type="SMART" id="SM00047"/>
    </source>
</evidence>
<evidence type="ECO:0000313" key="5">
    <source>
        <dbReference type="Proteomes" id="UP000235658"/>
    </source>
</evidence>
<name>A0A2N6UL80_9FIRM</name>